<sequence length="363" mass="39546">MPSPPFPLPSNRQEVRERDDLVMTADGNVPLPEALVEEGTLFFLPLPQLLALLNLPAADALPDDASGGAGYWPAHAQWQRLLADGLFAHPAAQDYWQQRLEEEHRLAGQILPQQGALARLRCLTLSPLAGELGCPPAGERLRRHLQEASESDALLESELLLETRLADVFAAALRLAAWRVVDLSLQHWELLSGDGEQDEVLLERFLPAFDAEGGQWSNPVEDYLAHLAGMLGCGCPEQPSDCSGLARVWAGERADAQAREHLLGAWQQGRRRADARTVAGLMNAVLRRLLGGGEGEAPGDLALSRQLLCESFRFAESCAYLQRTLGRLGMADGAIAEIFAVYRSEYRRARAALGRPLAEDGGA</sequence>
<dbReference type="EMBL" id="CP010415">
    <property type="protein sequence ID" value="AJE19632.1"/>
    <property type="molecule type" value="Genomic_DNA"/>
</dbReference>
<dbReference type="AlphaFoldDB" id="A0A0C4WNL6"/>
<evidence type="ECO:0000313" key="1">
    <source>
        <dbReference type="EMBL" id="AJE19632.1"/>
    </source>
</evidence>
<dbReference type="STRING" id="1328314.Achr_1180"/>
<dbReference type="KEGG" id="acx:Achr_1180"/>
<dbReference type="Proteomes" id="UP000068210">
    <property type="component" value="Chromosome"/>
</dbReference>
<organism evidence="1 2">
    <name type="scientific">Azotobacter chroococcum NCIMB 8003</name>
    <dbReference type="NCBI Taxonomy" id="1328314"/>
    <lineage>
        <taxon>Bacteria</taxon>
        <taxon>Pseudomonadati</taxon>
        <taxon>Pseudomonadota</taxon>
        <taxon>Gammaproteobacteria</taxon>
        <taxon>Pseudomonadales</taxon>
        <taxon>Pseudomonadaceae</taxon>
        <taxon>Azotobacter</taxon>
    </lineage>
</organism>
<protein>
    <submittedName>
        <fullName evidence="1">Uncharacterized protein</fullName>
    </submittedName>
</protein>
<accession>A0A0C4WNL6</accession>
<gene>
    <name evidence="1" type="ORF">Achr_1180</name>
</gene>
<evidence type="ECO:0000313" key="2">
    <source>
        <dbReference type="Proteomes" id="UP000068210"/>
    </source>
</evidence>
<name>A0A0C4WNL6_9GAMM</name>
<keyword evidence="2" id="KW-1185">Reference proteome</keyword>
<proteinExistence type="predicted"/>
<reference evidence="1 2" key="1">
    <citation type="journal article" date="2015" name="PLoS ONE">
        <title>Azotobacter Genomes: The Genome of Azotobacter chroococcum NCIMB 8003 (ATCC 4412).</title>
        <authorList>
            <person name="Robson R.L."/>
            <person name="Jones R."/>
            <person name="Robson R.M."/>
            <person name="Schwartz A."/>
            <person name="Richardson T.H."/>
        </authorList>
    </citation>
    <scope>NUCLEOTIDE SEQUENCE [LARGE SCALE GENOMIC DNA]</scope>
    <source>
        <strain evidence="1 2">NCIMB 8003</strain>
    </source>
</reference>
<dbReference type="HOGENOM" id="CLU_870588_0_0_6"/>